<evidence type="ECO:0000313" key="11">
    <source>
        <dbReference type="Proteomes" id="UP000218627"/>
    </source>
</evidence>
<dbReference type="EMBL" id="OBEN01000001">
    <property type="protein sequence ID" value="SNZ12036.1"/>
    <property type="molecule type" value="Genomic_DNA"/>
</dbReference>
<evidence type="ECO:0000313" key="10">
    <source>
        <dbReference type="EMBL" id="SNZ12036.1"/>
    </source>
</evidence>
<feature type="domain" description="N6 adenine-specific DNA methyltransferase N-terminal" evidence="9">
    <location>
        <begin position="9"/>
        <end position="142"/>
    </location>
</feature>
<comment type="similarity">
    <text evidence="1">Belongs to the N(4)/N(6)-methyltransferase family.</text>
</comment>
<proteinExistence type="inferred from homology"/>
<evidence type="ECO:0000256" key="1">
    <source>
        <dbReference type="ARBA" id="ARBA00006594"/>
    </source>
</evidence>
<dbReference type="InterPro" id="IPR002052">
    <property type="entry name" value="DNA_methylase_N6_adenine_CS"/>
</dbReference>
<dbReference type="InterPro" id="IPR022749">
    <property type="entry name" value="D12N6_MeTrfase_N"/>
</dbReference>
<dbReference type="PANTHER" id="PTHR42998">
    <property type="entry name" value="TYPE I RESTRICTION ENZYME HINDVIIP M PROTEIN-RELATED"/>
    <property type="match status" value="1"/>
</dbReference>
<dbReference type="Proteomes" id="UP000218627">
    <property type="component" value="Unassembled WGS sequence"/>
</dbReference>
<dbReference type="GO" id="GO:0008170">
    <property type="term" value="F:N-methyltransferase activity"/>
    <property type="evidence" value="ECO:0007669"/>
    <property type="project" value="InterPro"/>
</dbReference>
<dbReference type="GO" id="GO:0003677">
    <property type="term" value="F:DNA binding"/>
    <property type="evidence" value="ECO:0007669"/>
    <property type="project" value="InterPro"/>
</dbReference>
<keyword evidence="3" id="KW-0489">Methyltransferase</keyword>
<organism evidence="10 11">
    <name type="scientific">Hydrogenobacter hydrogenophilus</name>
    <dbReference type="NCBI Taxonomy" id="35835"/>
    <lineage>
        <taxon>Bacteria</taxon>
        <taxon>Pseudomonadati</taxon>
        <taxon>Aquificota</taxon>
        <taxon>Aquificia</taxon>
        <taxon>Aquificales</taxon>
        <taxon>Aquificaceae</taxon>
        <taxon>Hydrogenobacter</taxon>
    </lineage>
</organism>
<comment type="catalytic activity">
    <reaction evidence="7">
        <text>a 2'-deoxyadenosine in DNA + S-adenosyl-L-methionine = an N(6)-methyl-2'-deoxyadenosine in DNA + S-adenosyl-L-homocysteine + H(+)</text>
        <dbReference type="Rhea" id="RHEA:15197"/>
        <dbReference type="Rhea" id="RHEA-COMP:12418"/>
        <dbReference type="Rhea" id="RHEA-COMP:12419"/>
        <dbReference type="ChEBI" id="CHEBI:15378"/>
        <dbReference type="ChEBI" id="CHEBI:57856"/>
        <dbReference type="ChEBI" id="CHEBI:59789"/>
        <dbReference type="ChEBI" id="CHEBI:90615"/>
        <dbReference type="ChEBI" id="CHEBI:90616"/>
        <dbReference type="EC" id="2.1.1.72"/>
    </reaction>
</comment>
<name>A0A285NVX0_9AQUI</name>
<dbReference type="PROSITE" id="PS00092">
    <property type="entry name" value="N6_MTASE"/>
    <property type="match status" value="1"/>
</dbReference>
<evidence type="ECO:0000256" key="7">
    <source>
        <dbReference type="ARBA" id="ARBA00047942"/>
    </source>
</evidence>
<dbReference type="Pfam" id="PF12161">
    <property type="entry name" value="HsdM_N"/>
    <property type="match status" value="1"/>
</dbReference>
<feature type="domain" description="DNA methylase adenine-specific" evidence="8">
    <location>
        <begin position="153"/>
        <end position="466"/>
    </location>
</feature>
<dbReference type="PRINTS" id="PR00507">
    <property type="entry name" value="N12N6MTFRASE"/>
</dbReference>
<dbReference type="GO" id="GO:0032259">
    <property type="term" value="P:methylation"/>
    <property type="evidence" value="ECO:0007669"/>
    <property type="project" value="UniProtKB-KW"/>
</dbReference>
<dbReference type="OrthoDB" id="12382at2"/>
<evidence type="ECO:0000256" key="5">
    <source>
        <dbReference type="ARBA" id="ARBA00022691"/>
    </source>
</evidence>
<evidence type="ECO:0000256" key="3">
    <source>
        <dbReference type="ARBA" id="ARBA00022603"/>
    </source>
</evidence>
<dbReference type="AlphaFoldDB" id="A0A285NVX0"/>
<dbReference type="InterPro" id="IPR052916">
    <property type="entry name" value="Type-I_RE_MTase_Subunit"/>
</dbReference>
<evidence type="ECO:0000256" key="6">
    <source>
        <dbReference type="ARBA" id="ARBA00022747"/>
    </source>
</evidence>
<evidence type="ECO:0000256" key="2">
    <source>
        <dbReference type="ARBA" id="ARBA00011900"/>
    </source>
</evidence>
<dbReference type="GO" id="GO:0009307">
    <property type="term" value="P:DNA restriction-modification system"/>
    <property type="evidence" value="ECO:0007669"/>
    <property type="project" value="UniProtKB-KW"/>
</dbReference>
<dbReference type="EC" id="2.1.1.72" evidence="2"/>
<dbReference type="Pfam" id="PF02384">
    <property type="entry name" value="N6_Mtase"/>
    <property type="match status" value="1"/>
</dbReference>
<dbReference type="GO" id="GO:0009007">
    <property type="term" value="F:site-specific DNA-methyltransferase (adenine-specific) activity"/>
    <property type="evidence" value="ECO:0007669"/>
    <property type="project" value="UniProtKB-EC"/>
</dbReference>
<keyword evidence="5" id="KW-0949">S-adenosyl-L-methionine</keyword>
<dbReference type="InterPro" id="IPR003356">
    <property type="entry name" value="DNA_methylase_A-5"/>
</dbReference>
<protein>
    <recommendedName>
        <fullName evidence="2">site-specific DNA-methyltransferase (adenine-specific)</fullName>
        <ecNumber evidence="2">2.1.1.72</ecNumber>
    </recommendedName>
</protein>
<reference evidence="11" key="1">
    <citation type="submission" date="2017-09" db="EMBL/GenBank/DDBJ databases">
        <authorList>
            <person name="Varghese N."/>
            <person name="Submissions S."/>
        </authorList>
    </citation>
    <scope>NUCLEOTIDE SEQUENCE [LARGE SCALE GENOMIC DNA]</scope>
    <source>
        <strain evidence="11">DSM 2913</strain>
    </source>
</reference>
<evidence type="ECO:0000259" key="9">
    <source>
        <dbReference type="Pfam" id="PF12161"/>
    </source>
</evidence>
<keyword evidence="6" id="KW-0680">Restriction system</keyword>
<evidence type="ECO:0000256" key="4">
    <source>
        <dbReference type="ARBA" id="ARBA00022679"/>
    </source>
</evidence>
<dbReference type="InterPro" id="IPR029063">
    <property type="entry name" value="SAM-dependent_MTases_sf"/>
</dbReference>
<dbReference type="SUPFAM" id="SSF53335">
    <property type="entry name" value="S-adenosyl-L-methionine-dependent methyltransferases"/>
    <property type="match status" value="1"/>
</dbReference>
<dbReference type="Gene3D" id="1.20.1260.30">
    <property type="match status" value="1"/>
</dbReference>
<keyword evidence="11" id="KW-1185">Reference proteome</keyword>
<evidence type="ECO:0000259" key="8">
    <source>
        <dbReference type="Pfam" id="PF02384"/>
    </source>
</evidence>
<gene>
    <name evidence="10" type="ORF">SAMN06265353_0402</name>
</gene>
<sequence length="506" mass="59003">MRDRDLTFEDKLWKAADKLRKKVEVHEYKYIVLGLLFLRYISFAFEEVREQLKKEYKDNPNLEKILEDKDYYLSEGVLYVPKEARWDYIKNNANKPNIGEIIDNAIESLEKEYPKQLGDVIPKVYTKANLDHHDLSYLINLFSQIEFDNDHKGKDIFGRIYEYFLGKFTESEGKKGGEFYTPRSLTRLIVEILDVKEGRIFDPACGSGGFFVSALEKLQKDGIGRERLSIYGQESKEFVWKMCKMNLAIRGAEGDIRWGDSYHDDKFFDLRADYVVSNPPFNDSEWGRDKVKPNDPRFKYGLPPENNANYVWIQHYIYHLSPEGKAGFVMANGALSVGGIEGEIRKKIIEDDLIYGIVATPPKMFYTVSLPASLWFLRKTKPEHMKGKILFIYAKNLYKQISRKQNIFTDEHIEKIVEKFRMFEEGAPEEEINEVGFAKVATIEEVAKNGYVLTPGRYVGIKIDEEDEPFEEKMKRYSQELSKLLAEEKDLTEKVKEVFKALGWEI</sequence>
<dbReference type="RefSeq" id="WP_096600552.1">
    <property type="nucleotide sequence ID" value="NZ_OBEN01000001.1"/>
</dbReference>
<keyword evidence="4" id="KW-0808">Transferase</keyword>
<dbReference type="InterPro" id="IPR038333">
    <property type="entry name" value="T1MK-like_N_sf"/>
</dbReference>
<dbReference type="PANTHER" id="PTHR42998:SF1">
    <property type="entry name" value="TYPE I RESTRICTION ENZYME HINDI METHYLASE SUBUNIT"/>
    <property type="match status" value="1"/>
</dbReference>
<dbReference type="Gene3D" id="3.40.50.150">
    <property type="entry name" value="Vaccinia Virus protein VP39"/>
    <property type="match status" value="1"/>
</dbReference>
<accession>A0A285NVX0</accession>